<name>A0A915ZZG3_9GLOM</name>
<organism evidence="1 2">
    <name type="scientific">Rhizophagus irregularis</name>
    <dbReference type="NCBI Taxonomy" id="588596"/>
    <lineage>
        <taxon>Eukaryota</taxon>
        <taxon>Fungi</taxon>
        <taxon>Fungi incertae sedis</taxon>
        <taxon>Mucoromycota</taxon>
        <taxon>Glomeromycotina</taxon>
        <taxon>Glomeromycetes</taxon>
        <taxon>Glomerales</taxon>
        <taxon>Glomeraceae</taxon>
        <taxon>Rhizophagus</taxon>
    </lineage>
</organism>
<dbReference type="EMBL" id="CAGKOT010000110">
    <property type="protein sequence ID" value="CAB5396127.1"/>
    <property type="molecule type" value="Genomic_DNA"/>
</dbReference>
<evidence type="ECO:0000313" key="1">
    <source>
        <dbReference type="EMBL" id="CAB5396127.1"/>
    </source>
</evidence>
<comment type="caution">
    <text evidence="1">The sequence shown here is derived from an EMBL/GenBank/DDBJ whole genome shotgun (WGS) entry which is preliminary data.</text>
</comment>
<proteinExistence type="predicted"/>
<reference evidence="1" key="1">
    <citation type="submission" date="2020-05" db="EMBL/GenBank/DDBJ databases">
        <authorList>
            <person name="Rincon C."/>
            <person name="Sanders R I."/>
            <person name="Robbins C."/>
            <person name="Chaturvedi A."/>
        </authorList>
    </citation>
    <scope>NUCLEOTIDE SEQUENCE</scope>
    <source>
        <strain evidence="1">CHB12</strain>
    </source>
</reference>
<sequence>MLEKLHIVEMGNIFLKNTLISQQLYWHCSKGHEWNATLNSIKNANSWRHIWHATLNTIKDQSTWYPFCPKYKREKLCHEILTKYLGSPSLIRRPDFLKTQEYPNGVELDIPYYEYGFAIEVQDVQHKKYHKFFHRGNPNNFIKQQAWDQLEKELCEKNLIALRYV</sequence>
<evidence type="ECO:0000313" key="2">
    <source>
        <dbReference type="Proteomes" id="UP000684084"/>
    </source>
</evidence>
<dbReference type="AlphaFoldDB" id="A0A915ZZG3"/>
<dbReference type="VEuPathDB" id="FungiDB:RhiirFUN_010610"/>
<dbReference type="OrthoDB" id="2422501at2759"/>
<accession>A0A915ZZG3</accession>
<gene>
    <name evidence="1" type="ORF">CHRIB12_LOCUS24185</name>
</gene>
<dbReference type="Proteomes" id="UP000684084">
    <property type="component" value="Unassembled WGS sequence"/>
</dbReference>
<protein>
    <submittedName>
        <fullName evidence="1">Uncharacterized protein</fullName>
    </submittedName>
</protein>